<dbReference type="PANTHER" id="PTHR38439">
    <property type="entry name" value="AURACYANIN-B"/>
    <property type="match status" value="1"/>
</dbReference>
<reference evidence="15 16" key="1">
    <citation type="journal article" date="2023" name="Int. J. Syst. Evol. Microbiol.">
        <title>Methylocystis iwaonis sp. nov., a type II methane-oxidizing bacterium from surface soil of a rice paddy field in Japan, and emended description of the genus Methylocystis (ex Whittenbury et al. 1970) Bowman et al. 1993.</title>
        <authorList>
            <person name="Kaise H."/>
            <person name="Sawadogo J.B."/>
            <person name="Alam M.S."/>
            <person name="Ueno C."/>
            <person name="Dianou D."/>
            <person name="Shinjo R."/>
            <person name="Asakawa S."/>
        </authorList>
    </citation>
    <scope>NUCLEOTIDE SEQUENCE [LARGE SCALE GENOMIC DNA]</scope>
    <source>
        <strain evidence="15 16">SS37A-Re</strain>
    </source>
</reference>
<feature type="chain" id="PRO_5046963154" description="Copper-containing nitrite reductase" evidence="12">
    <location>
        <begin position="26"/>
        <end position="456"/>
    </location>
</feature>
<dbReference type="PRINTS" id="PR00695">
    <property type="entry name" value="CUNO2RDTASE"/>
</dbReference>
<evidence type="ECO:0000256" key="12">
    <source>
        <dbReference type="SAM" id="SignalP"/>
    </source>
</evidence>
<comment type="catalytic activity">
    <reaction evidence="11">
        <text>nitric oxide + Fe(III)-[cytochrome c] + H2O = Fe(II)-[cytochrome c] + nitrite + 2 H(+)</text>
        <dbReference type="Rhea" id="RHEA:15233"/>
        <dbReference type="Rhea" id="RHEA-COMP:10350"/>
        <dbReference type="Rhea" id="RHEA-COMP:14399"/>
        <dbReference type="ChEBI" id="CHEBI:15377"/>
        <dbReference type="ChEBI" id="CHEBI:15378"/>
        <dbReference type="ChEBI" id="CHEBI:16301"/>
        <dbReference type="ChEBI" id="CHEBI:16480"/>
        <dbReference type="ChEBI" id="CHEBI:29033"/>
        <dbReference type="ChEBI" id="CHEBI:29034"/>
        <dbReference type="EC" id="1.7.2.1"/>
    </reaction>
</comment>
<evidence type="ECO:0000256" key="10">
    <source>
        <dbReference type="ARBA" id="ARBA00023008"/>
    </source>
</evidence>
<dbReference type="SUPFAM" id="SSF49503">
    <property type="entry name" value="Cupredoxins"/>
    <property type="match status" value="3"/>
</dbReference>
<feature type="domain" description="Plastocyanin-like" evidence="14">
    <location>
        <begin position="179"/>
        <end position="289"/>
    </location>
</feature>
<evidence type="ECO:0000256" key="4">
    <source>
        <dbReference type="ARBA" id="ARBA00011233"/>
    </source>
</evidence>
<evidence type="ECO:0000256" key="7">
    <source>
        <dbReference type="ARBA" id="ARBA00022723"/>
    </source>
</evidence>
<accession>A0ABN6VJZ5</accession>
<name>A0ABN6VJZ5_9HYPH</name>
<dbReference type="CDD" id="cd00920">
    <property type="entry name" value="Cupredoxin"/>
    <property type="match status" value="1"/>
</dbReference>
<keyword evidence="7" id="KW-0479">Metal-binding</keyword>
<dbReference type="InterPro" id="IPR011707">
    <property type="entry name" value="Cu-oxidase-like_N"/>
</dbReference>
<dbReference type="Proteomes" id="UP001317629">
    <property type="component" value="Chromosome"/>
</dbReference>
<comment type="cofactor">
    <cofactor evidence="1">
        <name>Cu(+)</name>
        <dbReference type="ChEBI" id="CHEBI:49552"/>
    </cofactor>
</comment>
<protein>
    <recommendedName>
        <fullName evidence="6">Copper-containing nitrite reductase</fullName>
        <ecNumber evidence="5">1.7.2.1</ecNumber>
    </recommendedName>
</protein>
<dbReference type="RefSeq" id="WP_281927880.1">
    <property type="nucleotide sequence ID" value="NZ_AP027142.1"/>
</dbReference>
<gene>
    <name evidence="15" type="ORF">SS37A_21660</name>
</gene>
<organism evidence="15 16">
    <name type="scientific">Methylocystis iwaonis</name>
    <dbReference type="NCBI Taxonomy" id="2885079"/>
    <lineage>
        <taxon>Bacteria</taxon>
        <taxon>Pseudomonadati</taxon>
        <taxon>Pseudomonadota</taxon>
        <taxon>Alphaproteobacteria</taxon>
        <taxon>Hyphomicrobiales</taxon>
        <taxon>Methylocystaceae</taxon>
        <taxon>Methylocystis</taxon>
    </lineage>
</organism>
<evidence type="ECO:0000313" key="15">
    <source>
        <dbReference type="EMBL" id="BDV34637.1"/>
    </source>
</evidence>
<evidence type="ECO:0000256" key="6">
    <source>
        <dbReference type="ARBA" id="ARBA00017290"/>
    </source>
</evidence>
<evidence type="ECO:0000256" key="3">
    <source>
        <dbReference type="ARBA" id="ARBA00010609"/>
    </source>
</evidence>
<dbReference type="InterPro" id="IPR000923">
    <property type="entry name" value="BlueCu_1"/>
</dbReference>
<comment type="cofactor">
    <cofactor evidence="2">
        <name>Cu(2+)</name>
        <dbReference type="ChEBI" id="CHEBI:29036"/>
    </cofactor>
</comment>
<evidence type="ECO:0000256" key="11">
    <source>
        <dbReference type="ARBA" id="ARBA00049340"/>
    </source>
</evidence>
<dbReference type="EC" id="1.7.2.1" evidence="5"/>
<dbReference type="InterPro" id="IPR001287">
    <property type="entry name" value="NO2-reductase_Cu"/>
</dbReference>
<dbReference type="PROSITE" id="PS00079">
    <property type="entry name" value="MULTICOPPER_OXIDASE1"/>
    <property type="match status" value="1"/>
</dbReference>
<feature type="domain" description="Blue (type 1) copper" evidence="13">
    <location>
        <begin position="95"/>
        <end position="138"/>
    </location>
</feature>
<keyword evidence="8" id="KW-0677">Repeat</keyword>
<evidence type="ECO:0000259" key="14">
    <source>
        <dbReference type="Pfam" id="PF07732"/>
    </source>
</evidence>
<dbReference type="CDD" id="cd04208">
    <property type="entry name" value="CuRO_2_CuNIR"/>
    <property type="match status" value="1"/>
</dbReference>
<dbReference type="PANTHER" id="PTHR38439:SF3">
    <property type="entry name" value="COPPER-RESISTANT CUPROPROTEIN COPI"/>
    <property type="match status" value="1"/>
</dbReference>
<dbReference type="InterPro" id="IPR033138">
    <property type="entry name" value="Cu_oxidase_CS"/>
</dbReference>
<dbReference type="EMBL" id="AP027142">
    <property type="protein sequence ID" value="BDV34637.1"/>
    <property type="molecule type" value="Genomic_DNA"/>
</dbReference>
<dbReference type="Pfam" id="PF00127">
    <property type="entry name" value="Copper-bind"/>
    <property type="match status" value="1"/>
</dbReference>
<evidence type="ECO:0000256" key="2">
    <source>
        <dbReference type="ARBA" id="ARBA00001973"/>
    </source>
</evidence>
<evidence type="ECO:0000256" key="8">
    <source>
        <dbReference type="ARBA" id="ARBA00022737"/>
    </source>
</evidence>
<comment type="subunit">
    <text evidence="4">Homotrimer.</text>
</comment>
<keyword evidence="16" id="KW-1185">Reference proteome</keyword>
<evidence type="ECO:0000256" key="9">
    <source>
        <dbReference type="ARBA" id="ARBA00023002"/>
    </source>
</evidence>
<sequence>MKPDRALLFFCVILALLAWAPFAFSQEDAAARTVVYTLRSGIAEGRLVFLGVGGAIDEKVNPELVFHDGERAQINLVNGEGAEHDIVIEFYGVRSNRVVDKGASSAVSFFADKTGEFTYYCSVPGHRDAGMQGKIRVEPGPRSKAKLVASDISRDPSDLPPPVGARGPRTLRVDLTTTEVEGRLDDKTTYQFWTFGGKVPGPFIRARVGDTLEVHLKNDSSSVLAHSVDFHAAIGPGGGARFTQADPGEEKVFSFEATTPGLFVYHCATPSIAQHVANGMYGLVLIEPEGGLPEADREFYVMQGELYTTKPFGTQGRQELDYEKLMAEQPEYFLFNGAVGALTAEHPLRAERGENIRIFFGVGGPNFTSSLHLIGGLFDRVRRDEPLIVRERGAQTVSVAPGDAAIVEFDVRRGGQYVLIDHALSRMERGLVGDLIVEGPRDDALMHEGPERRRDD</sequence>
<keyword evidence="10" id="KW-0186">Copper</keyword>
<dbReference type="Gene3D" id="2.60.40.420">
    <property type="entry name" value="Cupredoxins - blue copper proteins"/>
    <property type="match status" value="3"/>
</dbReference>
<dbReference type="InterPro" id="IPR008972">
    <property type="entry name" value="Cupredoxin"/>
</dbReference>
<feature type="signal peptide" evidence="12">
    <location>
        <begin position="1"/>
        <end position="25"/>
    </location>
</feature>
<evidence type="ECO:0000313" key="16">
    <source>
        <dbReference type="Proteomes" id="UP001317629"/>
    </source>
</evidence>
<evidence type="ECO:0000256" key="1">
    <source>
        <dbReference type="ARBA" id="ARBA00001960"/>
    </source>
</evidence>
<dbReference type="InterPro" id="IPR050845">
    <property type="entry name" value="Cu-binding_ET"/>
</dbReference>
<dbReference type="CDD" id="cd11020">
    <property type="entry name" value="CuRO_1_CuNIR"/>
    <property type="match status" value="1"/>
</dbReference>
<comment type="similarity">
    <text evidence="3">Belongs to the multicopper oxidase family.</text>
</comment>
<proteinExistence type="inferred from homology"/>
<evidence type="ECO:0000256" key="5">
    <source>
        <dbReference type="ARBA" id="ARBA00011882"/>
    </source>
</evidence>
<keyword evidence="12" id="KW-0732">Signal</keyword>
<dbReference type="Pfam" id="PF07732">
    <property type="entry name" value="Cu-oxidase_3"/>
    <property type="match status" value="1"/>
</dbReference>
<evidence type="ECO:0000259" key="13">
    <source>
        <dbReference type="Pfam" id="PF00127"/>
    </source>
</evidence>
<keyword evidence="9" id="KW-0560">Oxidoreductase</keyword>